<dbReference type="AlphaFoldDB" id="A0A3B1DMI6"/>
<sequence>MYYVNHFILVVAVKPANTTITAERGQSNILTPQCWVS</sequence>
<proteinExistence type="predicted"/>
<accession>A0A3B1DMI6</accession>
<gene>
    <name evidence="1" type="ORF">MNBD_PLANCTO02-1305</name>
</gene>
<organism evidence="1">
    <name type="scientific">hydrothermal vent metagenome</name>
    <dbReference type="NCBI Taxonomy" id="652676"/>
    <lineage>
        <taxon>unclassified sequences</taxon>
        <taxon>metagenomes</taxon>
        <taxon>ecological metagenomes</taxon>
    </lineage>
</organism>
<protein>
    <submittedName>
        <fullName evidence="1">Uncharacterized protein</fullName>
    </submittedName>
</protein>
<dbReference type="EMBL" id="UOGL01000112">
    <property type="protein sequence ID" value="VAX37304.1"/>
    <property type="molecule type" value="Genomic_DNA"/>
</dbReference>
<evidence type="ECO:0000313" key="1">
    <source>
        <dbReference type="EMBL" id="VAX37304.1"/>
    </source>
</evidence>
<name>A0A3B1DMI6_9ZZZZ</name>
<reference evidence="1" key="1">
    <citation type="submission" date="2018-06" db="EMBL/GenBank/DDBJ databases">
        <authorList>
            <person name="Zhirakovskaya E."/>
        </authorList>
    </citation>
    <scope>NUCLEOTIDE SEQUENCE</scope>
</reference>